<accession>A0ABW4NM06</accession>
<evidence type="ECO:0000259" key="1">
    <source>
        <dbReference type="PROSITE" id="PS51480"/>
    </source>
</evidence>
<dbReference type="Pfam" id="PF13684">
    <property type="entry name" value="FakA-like_C"/>
    <property type="match status" value="1"/>
</dbReference>
<evidence type="ECO:0000313" key="3">
    <source>
        <dbReference type="Proteomes" id="UP001597285"/>
    </source>
</evidence>
<dbReference type="InterPro" id="IPR004007">
    <property type="entry name" value="DhaL_dom"/>
</dbReference>
<dbReference type="PROSITE" id="PS51480">
    <property type="entry name" value="DHAL"/>
    <property type="match status" value="1"/>
</dbReference>
<dbReference type="EMBL" id="JBHUFF010000013">
    <property type="protein sequence ID" value="MFD1799475.1"/>
    <property type="molecule type" value="Genomic_DNA"/>
</dbReference>
<comment type="caution">
    <text evidence="2">The sequence shown here is derived from an EMBL/GenBank/DDBJ whole genome shotgun (WGS) entry which is preliminary data.</text>
</comment>
<dbReference type="RefSeq" id="WP_058918337.1">
    <property type="nucleotide sequence ID" value="NZ_JBHSQC010000025.1"/>
</dbReference>
<dbReference type="InterPro" id="IPR036117">
    <property type="entry name" value="DhaL_dom_sf"/>
</dbReference>
<keyword evidence="3" id="KW-1185">Reference proteome</keyword>
<sequence length="558" mass="60728">MNVTELEGKHFRKMVSVGAKRLDTNAEYVNSLNVFPVPDGDTGTNMNLSLASGVKAVETTVSEQVDQLAAALSKGLLMGARGNSGVILSQLFRGFGKAIEGKETLAAKDLAAAFTNGVQTAYKAVMKPVEGTILTVARESAKAGEKKAKTTDDVVEVMEAVVRGAKKSLAKTPDLLPVLKEVGVVDSGGQGLLFIYEGFLEVLSGKISEDEVYQPSPQEMTEMVNAEHHRSVSHHIATEDIKYGYCTEIMVKIGEGETVKQDFDYDTFRNHLNEIGDSLLVVADDEIVKVHVHTEHPGEVMNYGQEFGSLMKIKVDNMRVQHETILENEDAQAPAQPAERIPYGVIAIAAGEGVQNLFKSLGANYVISGGQTMNPSTEDILKAIESIHAEKVIVLPNNKNIFMAAEQAAEVSEVPVVVVPSRTVSQGMTAMLAFNELNDLETNKKEMSTELENVVSGQITTAVRDTEIDGVSIKKDDFMGIIDGKIKFSKTNRKEATLETLKSMISDDSEIITILLGEDGDMNEAEEISAEIERLYEDVEVEIHEGQQPVYPYLLSVE</sequence>
<dbReference type="InterPro" id="IPR048394">
    <property type="entry name" value="FakA-like_M"/>
</dbReference>
<dbReference type="PANTHER" id="PTHR33434">
    <property type="entry name" value="DEGV DOMAIN-CONTAINING PROTEIN DR_1986-RELATED"/>
    <property type="match status" value="1"/>
</dbReference>
<feature type="domain" description="DhaL" evidence="1">
    <location>
        <begin position="9"/>
        <end position="201"/>
    </location>
</feature>
<name>A0ABW4NM06_9LACT</name>
<dbReference type="InterPro" id="IPR033470">
    <property type="entry name" value="FakA-like_C"/>
</dbReference>
<dbReference type="PANTHER" id="PTHR33434:SF4">
    <property type="entry name" value="PHOSPHATASE PROTEIN"/>
    <property type="match status" value="1"/>
</dbReference>
<dbReference type="InterPro" id="IPR019986">
    <property type="entry name" value="YloV-like"/>
</dbReference>
<dbReference type="InterPro" id="IPR050270">
    <property type="entry name" value="DegV_domain_contain"/>
</dbReference>
<organism evidence="2 3">
    <name type="scientific">Carnobacterium antarcticum</name>
    <dbReference type="NCBI Taxonomy" id="2126436"/>
    <lineage>
        <taxon>Bacteria</taxon>
        <taxon>Bacillati</taxon>
        <taxon>Bacillota</taxon>
        <taxon>Bacilli</taxon>
        <taxon>Lactobacillales</taxon>
        <taxon>Carnobacteriaceae</taxon>
        <taxon>Carnobacterium</taxon>
    </lineage>
</organism>
<proteinExistence type="predicted"/>
<dbReference type="Pfam" id="PF21645">
    <property type="entry name" value="FakA-like_M"/>
    <property type="match status" value="1"/>
</dbReference>
<evidence type="ECO:0000313" key="2">
    <source>
        <dbReference type="EMBL" id="MFD1799475.1"/>
    </source>
</evidence>
<reference evidence="3" key="1">
    <citation type="journal article" date="2019" name="Int. J. Syst. Evol. Microbiol.">
        <title>The Global Catalogue of Microorganisms (GCM) 10K type strain sequencing project: providing services to taxonomists for standard genome sequencing and annotation.</title>
        <authorList>
            <consortium name="The Broad Institute Genomics Platform"/>
            <consortium name="The Broad Institute Genome Sequencing Center for Infectious Disease"/>
            <person name="Wu L."/>
            <person name="Ma J."/>
        </authorList>
    </citation>
    <scope>NUCLEOTIDE SEQUENCE [LARGE SCALE GENOMIC DNA]</scope>
    <source>
        <strain evidence="3">KCTC 42143</strain>
    </source>
</reference>
<protein>
    <submittedName>
        <fullName evidence="2">DAK2 domain-containing protein</fullName>
    </submittedName>
</protein>
<dbReference type="Pfam" id="PF02734">
    <property type="entry name" value="Dak2"/>
    <property type="match status" value="1"/>
</dbReference>
<dbReference type="SMART" id="SM01120">
    <property type="entry name" value="Dak2"/>
    <property type="match status" value="1"/>
</dbReference>
<dbReference type="SUPFAM" id="SSF101473">
    <property type="entry name" value="DhaL-like"/>
    <property type="match status" value="1"/>
</dbReference>
<dbReference type="Gene3D" id="1.25.40.340">
    <property type="match status" value="1"/>
</dbReference>
<dbReference type="NCBIfam" id="TIGR03599">
    <property type="entry name" value="YloV"/>
    <property type="match status" value="1"/>
</dbReference>
<dbReference type="SMART" id="SM01121">
    <property type="entry name" value="Dak1_2"/>
    <property type="match status" value="1"/>
</dbReference>
<gene>
    <name evidence="2" type="ORF">ACFSBK_06375</name>
</gene>
<dbReference type="Proteomes" id="UP001597285">
    <property type="component" value="Unassembled WGS sequence"/>
</dbReference>